<dbReference type="Proteomes" id="UP001431209">
    <property type="component" value="Unassembled WGS sequence"/>
</dbReference>
<dbReference type="InterPro" id="IPR050224">
    <property type="entry name" value="TALE_homeobox"/>
</dbReference>
<comment type="subcellular location">
    <subcellularLocation>
        <location evidence="4">Nucleus</location>
    </subcellularLocation>
</comment>
<sequence>MSDSDASKHVLINALMSTTTYDPAELNCSVETDDLTTSQDDPTVLLMLKCLAVNLIEQQELEILSSLRDDYIDKLSTSLKIKQHHEAQQNGRPMEVAPGIIETEVSQDSDSSSFGKGVSSSNIEAKQLSQVKKELQKTFQQDALEQAKRRKKRKGYTKEVSDVLNGWYNSHIDSPYPSEEEKKIMCNQCGLTLLQLNNWFSNKRIREKKKKSTRSRGTSESDNTPTGAIPMYSPNFAQEQFLIHNGMRHDFNTMNHNLTGIPHEDITEYFK</sequence>
<organism evidence="7 8">
    <name type="scientific">Acrasis kona</name>
    <dbReference type="NCBI Taxonomy" id="1008807"/>
    <lineage>
        <taxon>Eukaryota</taxon>
        <taxon>Discoba</taxon>
        <taxon>Heterolobosea</taxon>
        <taxon>Tetramitia</taxon>
        <taxon>Eutetramitia</taxon>
        <taxon>Acrasidae</taxon>
        <taxon>Acrasis</taxon>
    </lineage>
</organism>
<dbReference type="GO" id="GO:0005634">
    <property type="term" value="C:nucleus"/>
    <property type="evidence" value="ECO:0007669"/>
    <property type="project" value="UniProtKB-SubCell"/>
</dbReference>
<dbReference type="InterPro" id="IPR009057">
    <property type="entry name" value="Homeodomain-like_sf"/>
</dbReference>
<feature type="region of interest" description="Disordered" evidence="5">
    <location>
        <begin position="205"/>
        <end position="231"/>
    </location>
</feature>
<keyword evidence="8" id="KW-1185">Reference proteome</keyword>
<dbReference type="Pfam" id="PF05920">
    <property type="entry name" value="Homeobox_KN"/>
    <property type="match status" value="1"/>
</dbReference>
<evidence type="ECO:0000256" key="1">
    <source>
        <dbReference type="ARBA" id="ARBA00023125"/>
    </source>
</evidence>
<evidence type="ECO:0000256" key="4">
    <source>
        <dbReference type="PROSITE-ProRule" id="PRU00108"/>
    </source>
</evidence>
<dbReference type="AlphaFoldDB" id="A0AAW2YWS8"/>
<feature type="compositionally biased region" description="Basic residues" evidence="5">
    <location>
        <begin position="205"/>
        <end position="214"/>
    </location>
</feature>
<dbReference type="Gene3D" id="1.10.10.60">
    <property type="entry name" value="Homeodomain-like"/>
    <property type="match status" value="1"/>
</dbReference>
<dbReference type="PANTHER" id="PTHR11850">
    <property type="entry name" value="HOMEOBOX PROTEIN TRANSCRIPTION FACTORS"/>
    <property type="match status" value="1"/>
</dbReference>
<evidence type="ECO:0000313" key="8">
    <source>
        <dbReference type="Proteomes" id="UP001431209"/>
    </source>
</evidence>
<protein>
    <recommendedName>
        <fullName evidence="6">Homeobox domain-containing protein</fullName>
    </recommendedName>
</protein>
<dbReference type="GO" id="GO:0006355">
    <property type="term" value="P:regulation of DNA-templated transcription"/>
    <property type="evidence" value="ECO:0007669"/>
    <property type="project" value="InterPro"/>
</dbReference>
<evidence type="ECO:0000256" key="5">
    <source>
        <dbReference type="SAM" id="MobiDB-lite"/>
    </source>
</evidence>
<keyword evidence="3 4" id="KW-0539">Nucleus</keyword>
<dbReference type="InterPro" id="IPR008422">
    <property type="entry name" value="KN_HD"/>
</dbReference>
<feature type="domain" description="Homeobox" evidence="6">
    <location>
        <begin position="147"/>
        <end position="210"/>
    </location>
</feature>
<name>A0AAW2YWS8_9EUKA</name>
<dbReference type="PROSITE" id="PS50071">
    <property type="entry name" value="HOMEOBOX_2"/>
    <property type="match status" value="1"/>
</dbReference>
<feature type="DNA-binding region" description="Homeobox" evidence="4">
    <location>
        <begin position="149"/>
        <end position="211"/>
    </location>
</feature>
<gene>
    <name evidence="7" type="ORF">AKO1_012898</name>
</gene>
<dbReference type="InterPro" id="IPR001356">
    <property type="entry name" value="HD"/>
</dbReference>
<dbReference type="EMBL" id="JAOPGA020000732">
    <property type="protein sequence ID" value="KAL0481109.1"/>
    <property type="molecule type" value="Genomic_DNA"/>
</dbReference>
<evidence type="ECO:0000256" key="3">
    <source>
        <dbReference type="ARBA" id="ARBA00023242"/>
    </source>
</evidence>
<dbReference type="SMART" id="SM00389">
    <property type="entry name" value="HOX"/>
    <property type="match status" value="1"/>
</dbReference>
<reference evidence="7 8" key="1">
    <citation type="submission" date="2024-03" db="EMBL/GenBank/DDBJ databases">
        <title>The Acrasis kona genome and developmental transcriptomes reveal deep origins of eukaryotic multicellular pathways.</title>
        <authorList>
            <person name="Sheikh S."/>
            <person name="Fu C.-J."/>
            <person name="Brown M.W."/>
            <person name="Baldauf S.L."/>
        </authorList>
    </citation>
    <scope>NUCLEOTIDE SEQUENCE [LARGE SCALE GENOMIC DNA]</scope>
    <source>
        <strain evidence="7 8">ATCC MYA-3509</strain>
    </source>
</reference>
<accession>A0AAW2YWS8</accession>
<keyword evidence="1 4" id="KW-0238">DNA-binding</keyword>
<evidence type="ECO:0000313" key="7">
    <source>
        <dbReference type="EMBL" id="KAL0481109.1"/>
    </source>
</evidence>
<evidence type="ECO:0000256" key="2">
    <source>
        <dbReference type="ARBA" id="ARBA00023155"/>
    </source>
</evidence>
<proteinExistence type="predicted"/>
<comment type="caution">
    <text evidence="7">The sequence shown here is derived from an EMBL/GenBank/DDBJ whole genome shotgun (WGS) entry which is preliminary data.</text>
</comment>
<dbReference type="SUPFAM" id="SSF46689">
    <property type="entry name" value="Homeodomain-like"/>
    <property type="match status" value="1"/>
</dbReference>
<evidence type="ECO:0000259" key="6">
    <source>
        <dbReference type="PROSITE" id="PS50071"/>
    </source>
</evidence>
<dbReference type="CDD" id="cd00086">
    <property type="entry name" value="homeodomain"/>
    <property type="match status" value="1"/>
</dbReference>
<dbReference type="GO" id="GO:0003677">
    <property type="term" value="F:DNA binding"/>
    <property type="evidence" value="ECO:0007669"/>
    <property type="project" value="UniProtKB-UniRule"/>
</dbReference>
<keyword evidence="2 4" id="KW-0371">Homeobox</keyword>